<dbReference type="Proteomes" id="UP000780345">
    <property type="component" value="Unassembled WGS sequence"/>
</dbReference>
<sequence>MDKAHATGWLILNLCTLDEWSSENWNSQFFRRPFDSLSHPSNRFPY</sequence>
<comment type="caution">
    <text evidence="1">The sequence shown here is derived from an EMBL/GenBank/DDBJ whole genome shotgun (WGS) entry which is preliminary data.</text>
</comment>
<evidence type="ECO:0000313" key="2">
    <source>
        <dbReference type="Proteomes" id="UP000780345"/>
    </source>
</evidence>
<proteinExistence type="predicted"/>
<accession>A0A930GV31</accession>
<dbReference type="AlphaFoldDB" id="A0A930GV31"/>
<reference evidence="1" key="1">
    <citation type="submission" date="2020-04" db="EMBL/GenBank/DDBJ databases">
        <title>Deep metagenomics examines the oral microbiome during advanced dental caries in children, revealing novel taxa and co-occurrences with host molecules.</title>
        <authorList>
            <person name="Baker J.L."/>
            <person name="Morton J.T."/>
            <person name="Dinis M."/>
            <person name="Alvarez R."/>
            <person name="Tran N.C."/>
            <person name="Knight R."/>
            <person name="Edlund A."/>
        </authorList>
    </citation>
    <scope>NUCLEOTIDE SEQUENCE</scope>
    <source>
        <strain evidence="1">JCVI_32_bin.62</strain>
    </source>
</reference>
<organism evidence="1 2">
    <name type="scientific">Neisseria sicca</name>
    <dbReference type="NCBI Taxonomy" id="490"/>
    <lineage>
        <taxon>Bacteria</taxon>
        <taxon>Pseudomonadati</taxon>
        <taxon>Pseudomonadota</taxon>
        <taxon>Betaproteobacteria</taxon>
        <taxon>Neisseriales</taxon>
        <taxon>Neisseriaceae</taxon>
        <taxon>Neisseria</taxon>
    </lineage>
</organism>
<protein>
    <submittedName>
        <fullName evidence="1">Uncharacterized protein</fullName>
    </submittedName>
</protein>
<gene>
    <name evidence="1" type="ORF">HXM80_11170</name>
</gene>
<evidence type="ECO:0000313" key="1">
    <source>
        <dbReference type="EMBL" id="MBF1266157.1"/>
    </source>
</evidence>
<name>A0A930GV31_NEISI</name>
<dbReference type="EMBL" id="JABZQQ010000182">
    <property type="protein sequence ID" value="MBF1266157.1"/>
    <property type="molecule type" value="Genomic_DNA"/>
</dbReference>